<dbReference type="EMBL" id="CAJVQB010035365">
    <property type="protein sequence ID" value="CAG8822438.1"/>
    <property type="molecule type" value="Genomic_DNA"/>
</dbReference>
<dbReference type="InterPro" id="IPR011009">
    <property type="entry name" value="Kinase-like_dom_sf"/>
</dbReference>
<gene>
    <name evidence="1" type="ORF">GMARGA_LOCUS28097</name>
</gene>
<feature type="non-terminal residue" evidence="1">
    <location>
        <position position="1"/>
    </location>
</feature>
<dbReference type="Proteomes" id="UP000789901">
    <property type="component" value="Unassembled WGS sequence"/>
</dbReference>
<name>A0ABN7W9S7_GIGMA</name>
<reference evidence="1 2" key="1">
    <citation type="submission" date="2021-06" db="EMBL/GenBank/DDBJ databases">
        <authorList>
            <person name="Kallberg Y."/>
            <person name="Tangrot J."/>
            <person name="Rosling A."/>
        </authorList>
    </citation>
    <scope>NUCLEOTIDE SEQUENCE [LARGE SCALE GENOMIC DNA]</scope>
    <source>
        <strain evidence="1 2">120-4 pot B 10/14</strain>
    </source>
</reference>
<evidence type="ECO:0000313" key="2">
    <source>
        <dbReference type="Proteomes" id="UP000789901"/>
    </source>
</evidence>
<keyword evidence="2" id="KW-1185">Reference proteome</keyword>
<organism evidence="1 2">
    <name type="scientific">Gigaspora margarita</name>
    <dbReference type="NCBI Taxonomy" id="4874"/>
    <lineage>
        <taxon>Eukaryota</taxon>
        <taxon>Fungi</taxon>
        <taxon>Fungi incertae sedis</taxon>
        <taxon>Mucoromycota</taxon>
        <taxon>Glomeromycotina</taxon>
        <taxon>Glomeromycetes</taxon>
        <taxon>Diversisporales</taxon>
        <taxon>Gigasporaceae</taxon>
        <taxon>Gigaspora</taxon>
    </lineage>
</organism>
<evidence type="ECO:0000313" key="1">
    <source>
        <dbReference type="EMBL" id="CAG8822438.1"/>
    </source>
</evidence>
<sequence>YNINWDYKKKQWIKKGEMLVALKCLDNSHKFEEFLQEVKSHINIKYGKCTIWYYGLTNEPNNNTTGFKAIDKAGLVYVDLHMGTILHDDHEGTKIIDLRLSLFVNNKNEKKQYMEFRLTFVLY</sequence>
<protein>
    <submittedName>
        <fullName evidence="1">15944_t:CDS:1</fullName>
    </submittedName>
</protein>
<accession>A0ABN7W9S7</accession>
<proteinExistence type="predicted"/>
<dbReference type="SUPFAM" id="SSF56112">
    <property type="entry name" value="Protein kinase-like (PK-like)"/>
    <property type="match status" value="1"/>
</dbReference>
<comment type="caution">
    <text evidence="1">The sequence shown here is derived from an EMBL/GenBank/DDBJ whole genome shotgun (WGS) entry which is preliminary data.</text>
</comment>